<feature type="compositionally biased region" description="Polar residues" evidence="3">
    <location>
        <begin position="106"/>
        <end position="116"/>
    </location>
</feature>
<organism evidence="5 6">
    <name type="scientific">Leeia aquatica</name>
    <dbReference type="NCBI Taxonomy" id="2725557"/>
    <lineage>
        <taxon>Bacteria</taxon>
        <taxon>Pseudomonadati</taxon>
        <taxon>Pseudomonadota</taxon>
        <taxon>Betaproteobacteria</taxon>
        <taxon>Neisseriales</taxon>
        <taxon>Leeiaceae</taxon>
        <taxon>Leeia</taxon>
    </lineage>
</organism>
<comment type="caution">
    <text evidence="5">The sequence shown here is derived from an EMBL/GenBank/DDBJ whole genome shotgun (WGS) entry which is preliminary data.</text>
</comment>
<accession>A0A847S9Q0</accession>
<dbReference type="EMBL" id="JABAIM010000001">
    <property type="protein sequence ID" value="NLR74079.1"/>
    <property type="molecule type" value="Genomic_DNA"/>
</dbReference>
<feature type="region of interest" description="Disordered" evidence="3">
    <location>
        <begin position="93"/>
        <end position="116"/>
    </location>
</feature>
<evidence type="ECO:0000313" key="6">
    <source>
        <dbReference type="Proteomes" id="UP000587991"/>
    </source>
</evidence>
<dbReference type="GO" id="GO:0003723">
    <property type="term" value="F:RNA binding"/>
    <property type="evidence" value="ECO:0007669"/>
    <property type="project" value="UniProtKB-UniRule"/>
</dbReference>
<dbReference type="PANTHER" id="PTHR40065:SF3">
    <property type="entry name" value="RNA-BINDING PROTEIN YHBY"/>
    <property type="match status" value="1"/>
</dbReference>
<gene>
    <name evidence="5" type="primary">yhbY</name>
    <name evidence="5" type="ORF">HF682_02800</name>
</gene>
<protein>
    <submittedName>
        <fullName evidence="5">Ribosome assembly RNA-binding protein YhbY</fullName>
    </submittedName>
</protein>
<dbReference type="NCBIfam" id="TIGR00253">
    <property type="entry name" value="RNA_bind_YhbY"/>
    <property type="match status" value="1"/>
</dbReference>
<keyword evidence="1 2" id="KW-0694">RNA-binding</keyword>
<evidence type="ECO:0000259" key="4">
    <source>
        <dbReference type="PROSITE" id="PS51295"/>
    </source>
</evidence>
<evidence type="ECO:0000256" key="1">
    <source>
        <dbReference type="ARBA" id="ARBA00022884"/>
    </source>
</evidence>
<dbReference type="PANTHER" id="PTHR40065">
    <property type="entry name" value="RNA-BINDING PROTEIN YHBY"/>
    <property type="match status" value="1"/>
</dbReference>
<dbReference type="PROSITE" id="PS51295">
    <property type="entry name" value="CRM"/>
    <property type="match status" value="1"/>
</dbReference>
<dbReference type="InterPro" id="IPR035920">
    <property type="entry name" value="YhbY-like_sf"/>
</dbReference>
<dbReference type="InterPro" id="IPR017924">
    <property type="entry name" value="RNA-binding_YhbY"/>
</dbReference>
<reference evidence="5 6" key="1">
    <citation type="submission" date="2020-04" db="EMBL/GenBank/DDBJ databases">
        <title>Draft genome of Leeia sp. IMCC25680.</title>
        <authorList>
            <person name="Song J."/>
            <person name="Cho J.-C."/>
        </authorList>
    </citation>
    <scope>NUCLEOTIDE SEQUENCE [LARGE SCALE GENOMIC DNA]</scope>
    <source>
        <strain evidence="5 6">IMCC25680</strain>
    </source>
</reference>
<feature type="domain" description="CRM" evidence="4">
    <location>
        <begin position="4"/>
        <end position="100"/>
    </location>
</feature>
<keyword evidence="6" id="KW-1185">Reference proteome</keyword>
<dbReference type="InterPro" id="IPR051925">
    <property type="entry name" value="RNA-binding_domain"/>
</dbReference>
<evidence type="ECO:0000256" key="2">
    <source>
        <dbReference type="PROSITE-ProRule" id="PRU00626"/>
    </source>
</evidence>
<proteinExistence type="predicted"/>
<evidence type="ECO:0000313" key="5">
    <source>
        <dbReference type="EMBL" id="NLR74079.1"/>
    </source>
</evidence>
<dbReference type="Proteomes" id="UP000587991">
    <property type="component" value="Unassembled WGS sequence"/>
</dbReference>
<dbReference type="SMART" id="SM01103">
    <property type="entry name" value="CRS1_YhbY"/>
    <property type="match status" value="1"/>
</dbReference>
<dbReference type="Gene3D" id="3.30.110.60">
    <property type="entry name" value="YhbY-like"/>
    <property type="match status" value="1"/>
</dbReference>
<dbReference type="AlphaFoldDB" id="A0A847S9Q0"/>
<dbReference type="InterPro" id="IPR001890">
    <property type="entry name" value="RNA-binding_CRM"/>
</dbReference>
<dbReference type="Pfam" id="PF01985">
    <property type="entry name" value="CRS1_YhbY"/>
    <property type="match status" value="1"/>
</dbReference>
<evidence type="ECO:0000256" key="3">
    <source>
        <dbReference type="SAM" id="MobiDB-lite"/>
    </source>
</evidence>
<dbReference type="SUPFAM" id="SSF75471">
    <property type="entry name" value="YhbY-like"/>
    <property type="match status" value="1"/>
</dbReference>
<name>A0A847S9Q0_9NEIS</name>
<sequence length="116" mass="13046">MMKIELNPTQRRALRAQAHGRNPVVSIGQNGLTDAVIREIALSLDAHELIKVRVFSDEREEREALFDSICDQLDAAPVQHIGKLLVIYRPNPDRPRITLPQEKGSKTSTVKLKSPK</sequence>